<feature type="region of interest" description="Disordered" evidence="1">
    <location>
        <begin position="129"/>
        <end position="163"/>
    </location>
</feature>
<proteinExistence type="predicted"/>
<feature type="region of interest" description="Disordered" evidence="1">
    <location>
        <begin position="549"/>
        <end position="581"/>
    </location>
</feature>
<name>A0A420H7U2_9PEZI</name>
<dbReference type="GO" id="GO:0016787">
    <property type="term" value="F:hydrolase activity"/>
    <property type="evidence" value="ECO:0007669"/>
    <property type="project" value="UniProtKB-KW"/>
</dbReference>
<feature type="compositionally biased region" description="Basic and acidic residues" evidence="1">
    <location>
        <begin position="146"/>
        <end position="160"/>
    </location>
</feature>
<keyword evidence="2" id="KW-0378">Hydrolase</keyword>
<accession>A0A420H7U2</accession>
<gene>
    <name evidence="2" type="ORF">GcC1_221005</name>
</gene>
<evidence type="ECO:0000256" key="1">
    <source>
        <dbReference type="SAM" id="MobiDB-lite"/>
    </source>
</evidence>
<dbReference type="Proteomes" id="UP000285405">
    <property type="component" value="Unassembled WGS sequence"/>
</dbReference>
<organism evidence="2 3">
    <name type="scientific">Golovinomyces cichoracearum</name>
    <dbReference type="NCBI Taxonomy" id="62708"/>
    <lineage>
        <taxon>Eukaryota</taxon>
        <taxon>Fungi</taxon>
        <taxon>Dikarya</taxon>
        <taxon>Ascomycota</taxon>
        <taxon>Pezizomycotina</taxon>
        <taxon>Leotiomycetes</taxon>
        <taxon>Erysiphales</taxon>
        <taxon>Erysiphaceae</taxon>
        <taxon>Golovinomyces</taxon>
    </lineage>
</organism>
<sequence length="660" mass="72412">MDSQCITSREDVQNIQTDLKHVQAVQMNHSDRLLKIEKRQADDAALKSVWGTGTAFPNVLSGTPQPDITTSLNDDVFDKFDGEQGQHILRSLQLEGDEEPVRRGASRANSVRFDVTTLQNSSWTLPARNSGDFVSTRSSSGFENHSMMERSLSHKSDGRRSSAGHSLPDFYSVASGRTSSLGLDTNFVIGDNHDNDSPIETPDPPPGMFILGSVPSIIRCWLTTDFSHDSLLYAAVCSGSQRSVLHYKLVKDLGLQDLVHKDQSGRNIIKLSLYLPEAIIIHPLPRSNSLMSQLPILSVNFEIVGMNQHSFPKKSIYIFIGSDTLREHNADIFFSQNLMKIYGDDRSKLSIPFVRPEDDETFKNLCVTNLPPEKFGLKATAIPFTPTAPKQKMDLTDPFPNKPVDCILGSNMVAAKPMLNRTISIEPVSSISPKSSDSLGRSTSLSSVGTALAGLEINSEKPDTRDSPVTNSEITEIGAPGIGSRKSSNAIWGPWRQEGNDAWSHSGYQPATRGGNRSMKILKPSSRLTSAPIKSSSLLKSECKSSSPFYRTIPGHESPPLQLQSKPGAEQKRKNNYINGNGRQEDKFYLRWDKGRKSNFEEADRLNISKNNFNGNNITSLENSSNPIGGASAFAWMNSEKVKGIVPPDSTTTTATGNIA</sequence>
<dbReference type="OrthoDB" id="5369841at2759"/>
<evidence type="ECO:0000313" key="3">
    <source>
        <dbReference type="Proteomes" id="UP000285405"/>
    </source>
</evidence>
<feature type="region of interest" description="Disordered" evidence="1">
    <location>
        <begin position="454"/>
        <end position="496"/>
    </location>
</feature>
<reference evidence="2 3" key="1">
    <citation type="journal article" date="2018" name="BMC Genomics">
        <title>Comparative genome analyses reveal sequence features reflecting distinct modes of host-adaptation between dicot and monocot powdery mildew.</title>
        <authorList>
            <person name="Wu Y."/>
            <person name="Ma X."/>
            <person name="Pan Z."/>
            <person name="Kale S.D."/>
            <person name="Song Y."/>
            <person name="King H."/>
            <person name="Zhang Q."/>
            <person name="Presley C."/>
            <person name="Deng X."/>
            <person name="Wei C.I."/>
            <person name="Xiao S."/>
        </authorList>
    </citation>
    <scope>NUCLEOTIDE SEQUENCE [LARGE SCALE GENOMIC DNA]</scope>
    <source>
        <strain evidence="2">UCSC1</strain>
    </source>
</reference>
<dbReference type="AlphaFoldDB" id="A0A420H7U2"/>
<comment type="caution">
    <text evidence="2">The sequence shown here is derived from an EMBL/GenBank/DDBJ whole genome shotgun (WGS) entry which is preliminary data.</text>
</comment>
<dbReference type="EMBL" id="MCBR01022102">
    <property type="protein sequence ID" value="RKF53463.1"/>
    <property type="molecule type" value="Genomic_DNA"/>
</dbReference>
<protein>
    <submittedName>
        <fullName evidence="2">Putative ubiquitin carboxyl-terminal hydrolase 19</fullName>
    </submittedName>
</protein>
<feature type="compositionally biased region" description="Polar residues" evidence="1">
    <location>
        <begin position="132"/>
        <end position="143"/>
    </location>
</feature>
<evidence type="ECO:0000313" key="2">
    <source>
        <dbReference type="EMBL" id="RKF53463.1"/>
    </source>
</evidence>